<keyword evidence="10" id="KW-1185">Reference proteome</keyword>
<dbReference type="PANTHER" id="PTHR30151">
    <property type="entry name" value="ALKANE SULFONATE ABC TRANSPORTER-RELATED, MEMBRANE SUBUNIT"/>
    <property type="match status" value="1"/>
</dbReference>
<evidence type="ECO:0000313" key="9">
    <source>
        <dbReference type="EMBL" id="MCB8883229.1"/>
    </source>
</evidence>
<dbReference type="AlphaFoldDB" id="A0A964E649"/>
<reference evidence="9 10" key="1">
    <citation type="journal article" date="2021" name="Microorganisms">
        <title>Acidisoma silvae sp. nov. and Acidisomacellulosilytica sp. nov., Two Acidophilic Bacteria Isolated from Decaying Wood, Hydrolyzing Cellulose and Producing Poly-3-hydroxybutyrate.</title>
        <authorList>
            <person name="Mieszkin S."/>
            <person name="Pouder E."/>
            <person name="Uroz S."/>
            <person name="Simon-Colin C."/>
            <person name="Alain K."/>
        </authorList>
    </citation>
    <scope>NUCLEOTIDE SEQUENCE [LARGE SCALE GENOMIC DNA]</scope>
    <source>
        <strain evidence="9 10">HW T5.17</strain>
    </source>
</reference>
<feature type="transmembrane region" description="Helical" evidence="7">
    <location>
        <begin position="131"/>
        <end position="150"/>
    </location>
</feature>
<evidence type="ECO:0000256" key="5">
    <source>
        <dbReference type="ARBA" id="ARBA00022989"/>
    </source>
</evidence>
<sequence length="258" mass="27339">MIAFLNRRPWVVTLASIVLVLAAWAVATYTGAVSDLLLPTPDELWDGAADLVLNGYKGYSLGGHIGLSLMRVGLGFGLGTIIGTLLGLGMGVSSKLDALAAPYIEFLRPLPQLAYLVLLIIWFGIGETPKIVLLFLAALPVSAVAARDGVRNVSPQRVLAARSLGANRWQIFCHVVLPSALGDIFIGARLSIGIVYATLIAAEMIAGASGIGWLILDAGRFLRSDYVIAGILIIAAMGIALDRGLIFAQRRIVHWAGK</sequence>
<dbReference type="Gene3D" id="1.10.3720.10">
    <property type="entry name" value="MetI-like"/>
    <property type="match status" value="1"/>
</dbReference>
<keyword evidence="6 7" id="KW-0472">Membrane</keyword>
<dbReference type="EMBL" id="JAESVA010000012">
    <property type="protein sequence ID" value="MCB8883229.1"/>
    <property type="molecule type" value="Genomic_DNA"/>
</dbReference>
<evidence type="ECO:0000313" key="10">
    <source>
        <dbReference type="Proteomes" id="UP000721844"/>
    </source>
</evidence>
<dbReference type="PROSITE" id="PS50928">
    <property type="entry name" value="ABC_TM1"/>
    <property type="match status" value="1"/>
</dbReference>
<dbReference type="GO" id="GO:0055085">
    <property type="term" value="P:transmembrane transport"/>
    <property type="evidence" value="ECO:0007669"/>
    <property type="project" value="InterPro"/>
</dbReference>
<evidence type="ECO:0000256" key="4">
    <source>
        <dbReference type="ARBA" id="ARBA00022692"/>
    </source>
</evidence>
<dbReference type="Pfam" id="PF00528">
    <property type="entry name" value="BPD_transp_1"/>
    <property type="match status" value="1"/>
</dbReference>
<dbReference type="GO" id="GO:0005886">
    <property type="term" value="C:plasma membrane"/>
    <property type="evidence" value="ECO:0007669"/>
    <property type="project" value="UniProtKB-SubCell"/>
</dbReference>
<evidence type="ECO:0000256" key="3">
    <source>
        <dbReference type="ARBA" id="ARBA00022475"/>
    </source>
</evidence>
<keyword evidence="4 7" id="KW-0812">Transmembrane</keyword>
<dbReference type="GO" id="GO:0010438">
    <property type="term" value="P:cellular response to sulfur starvation"/>
    <property type="evidence" value="ECO:0007669"/>
    <property type="project" value="TreeGrafter"/>
</dbReference>
<dbReference type="SUPFAM" id="SSF161098">
    <property type="entry name" value="MetI-like"/>
    <property type="match status" value="1"/>
</dbReference>
<feature type="domain" description="ABC transmembrane type-1" evidence="8">
    <location>
        <begin position="65"/>
        <end position="245"/>
    </location>
</feature>
<comment type="caution">
    <text evidence="9">The sequence shown here is derived from an EMBL/GenBank/DDBJ whole genome shotgun (WGS) entry which is preliminary data.</text>
</comment>
<organism evidence="9 10">
    <name type="scientific">Acidisoma cellulosilyticum</name>
    <dbReference type="NCBI Taxonomy" id="2802395"/>
    <lineage>
        <taxon>Bacteria</taxon>
        <taxon>Pseudomonadati</taxon>
        <taxon>Pseudomonadota</taxon>
        <taxon>Alphaproteobacteria</taxon>
        <taxon>Acetobacterales</taxon>
        <taxon>Acidocellaceae</taxon>
        <taxon>Acidisoma</taxon>
    </lineage>
</organism>
<keyword evidence="5 7" id="KW-1133">Transmembrane helix</keyword>
<evidence type="ECO:0000259" key="8">
    <source>
        <dbReference type="PROSITE" id="PS50928"/>
    </source>
</evidence>
<dbReference type="CDD" id="cd06261">
    <property type="entry name" value="TM_PBP2"/>
    <property type="match status" value="1"/>
</dbReference>
<feature type="transmembrane region" description="Helical" evidence="7">
    <location>
        <begin position="194"/>
        <end position="216"/>
    </location>
</feature>
<evidence type="ECO:0000256" key="6">
    <source>
        <dbReference type="ARBA" id="ARBA00023136"/>
    </source>
</evidence>
<feature type="transmembrane region" description="Helical" evidence="7">
    <location>
        <begin position="106"/>
        <end position="125"/>
    </location>
</feature>
<keyword evidence="2 7" id="KW-0813">Transport</keyword>
<dbReference type="PANTHER" id="PTHR30151:SF25">
    <property type="entry name" value="TAURINE TRANSPORT SYSTEM PERMEASE PROTEIN TAUC"/>
    <property type="match status" value="1"/>
</dbReference>
<accession>A0A964E649</accession>
<keyword evidence="3" id="KW-1003">Cell membrane</keyword>
<feature type="transmembrane region" description="Helical" evidence="7">
    <location>
        <begin position="228"/>
        <end position="248"/>
    </location>
</feature>
<proteinExistence type="inferred from homology"/>
<dbReference type="InterPro" id="IPR000515">
    <property type="entry name" value="MetI-like"/>
</dbReference>
<comment type="similarity">
    <text evidence="7">Belongs to the binding-protein-dependent transport system permease family.</text>
</comment>
<evidence type="ECO:0000256" key="2">
    <source>
        <dbReference type="ARBA" id="ARBA00022448"/>
    </source>
</evidence>
<comment type="subcellular location">
    <subcellularLocation>
        <location evidence="1 7">Cell membrane</location>
        <topology evidence="1 7">Multi-pass membrane protein</topology>
    </subcellularLocation>
</comment>
<protein>
    <submittedName>
        <fullName evidence="9">ABC transporter permease</fullName>
    </submittedName>
</protein>
<dbReference type="Proteomes" id="UP000721844">
    <property type="component" value="Unassembled WGS sequence"/>
</dbReference>
<name>A0A964E649_9PROT</name>
<dbReference type="InterPro" id="IPR035906">
    <property type="entry name" value="MetI-like_sf"/>
</dbReference>
<dbReference type="RefSeq" id="WP_227309887.1">
    <property type="nucleotide sequence ID" value="NZ_JAESVA010000012.1"/>
</dbReference>
<gene>
    <name evidence="9" type="ORF">ACELLULO517_23470</name>
</gene>
<evidence type="ECO:0000256" key="1">
    <source>
        <dbReference type="ARBA" id="ARBA00004651"/>
    </source>
</evidence>
<feature type="transmembrane region" description="Helical" evidence="7">
    <location>
        <begin position="72"/>
        <end position="94"/>
    </location>
</feature>
<evidence type="ECO:0000256" key="7">
    <source>
        <dbReference type="RuleBase" id="RU363032"/>
    </source>
</evidence>